<keyword evidence="1" id="KW-0472">Membrane</keyword>
<dbReference type="EMBL" id="AE015929">
    <property type="protein sequence ID" value="AAO04680.1"/>
    <property type="molecule type" value="Genomic_DNA"/>
</dbReference>
<sequence>MKSILLSLFLNCLFFSILTLLELRIDVYLANLLIILVPSITSAILIIFTSKMKLYLWLNVISNLIFYIIYSKYIMHLDGYLSYIERAQINNSDIEIKISPNMLELSQIIFLFFVYLIPQMIVVFIKHKRGEINARI</sequence>
<reference evidence="2 3" key="1">
    <citation type="journal article" date="2003" name="Mol. Microbiol.">
        <title>Genome-based analysis of virulence genes in a non-biofilm-forming Staphylococcus epidermidis strain (ATCC 12228).</title>
        <authorList>
            <person name="Zhang Y.Q."/>
            <person name="Ren S.X."/>
            <person name="Li H.L."/>
            <person name="Wang Y.X."/>
            <person name="Fu G."/>
            <person name="Yang J."/>
            <person name="Qin Z.Q."/>
            <person name="Miao Y.G."/>
            <person name="Wang W.Y."/>
            <person name="Chen R.S."/>
            <person name="Shen Y."/>
            <person name="Chen Z."/>
            <person name="Yuan Z.H."/>
            <person name="Zhao G.P."/>
            <person name="Qu D."/>
            <person name="Danchin A."/>
            <person name="Wen Y.M."/>
        </authorList>
    </citation>
    <scope>NUCLEOTIDE SEQUENCE [LARGE SCALE GENOMIC DNA]</scope>
    <source>
        <strain evidence="3">ATCC 12228 / FDA PCI 1200</strain>
    </source>
</reference>
<evidence type="ECO:0000256" key="1">
    <source>
        <dbReference type="SAM" id="Phobius"/>
    </source>
</evidence>
<keyword evidence="1" id="KW-1133">Transmembrane helix</keyword>
<organism evidence="2 3">
    <name type="scientific">Staphylococcus epidermidis (strain ATCC 12228 / FDA PCI 1200)</name>
    <dbReference type="NCBI Taxonomy" id="176280"/>
    <lineage>
        <taxon>Bacteria</taxon>
        <taxon>Bacillati</taxon>
        <taxon>Bacillota</taxon>
        <taxon>Bacilli</taxon>
        <taxon>Bacillales</taxon>
        <taxon>Staphylococcaceae</taxon>
        <taxon>Staphylococcus</taxon>
    </lineage>
</organism>
<dbReference type="RefSeq" id="WP_001830954.1">
    <property type="nucleotide sequence ID" value="NC_004461.1"/>
</dbReference>
<evidence type="ECO:0000313" key="3">
    <source>
        <dbReference type="Proteomes" id="UP000001411"/>
    </source>
</evidence>
<dbReference type="HOGENOM" id="CLU_1874167_0_0_9"/>
<gene>
    <name evidence="2" type="ordered locus">SE_1083</name>
</gene>
<dbReference type="OrthoDB" id="2412072at2"/>
<name>A0A0H2VIJ1_STAES</name>
<dbReference type="PATRIC" id="fig|176280.10.peg.1059"/>
<proteinExistence type="predicted"/>
<dbReference type="AlphaFoldDB" id="A0A0H2VIJ1"/>
<feature type="transmembrane region" description="Helical" evidence="1">
    <location>
        <begin position="105"/>
        <end position="125"/>
    </location>
</feature>
<dbReference type="NCBIfam" id="NF038270">
    <property type="entry name" value="membran_MsaC"/>
    <property type="match status" value="1"/>
</dbReference>
<dbReference type="GeneID" id="50018791"/>
<dbReference type="Proteomes" id="UP000001411">
    <property type="component" value="Chromosome"/>
</dbReference>
<feature type="transmembrane region" description="Helical" evidence="1">
    <location>
        <begin position="55"/>
        <end position="75"/>
    </location>
</feature>
<evidence type="ECO:0000313" key="2">
    <source>
        <dbReference type="EMBL" id="AAO04680.1"/>
    </source>
</evidence>
<accession>A0A0H2VIJ1</accession>
<protein>
    <submittedName>
        <fullName evidence="2">Uncharacterized protein</fullName>
    </submittedName>
</protein>
<keyword evidence="1" id="KW-0812">Transmembrane</keyword>
<feature type="transmembrane region" description="Helical" evidence="1">
    <location>
        <begin position="29"/>
        <end position="48"/>
    </location>
</feature>
<dbReference type="KEGG" id="sep:SE_1083"/>